<dbReference type="Pfam" id="PF02599">
    <property type="entry name" value="CsrA"/>
    <property type="match status" value="1"/>
</dbReference>
<keyword evidence="2 5" id="KW-0810">Translation regulation</keyword>
<dbReference type="HAMAP" id="MF_00167">
    <property type="entry name" value="CsrA"/>
    <property type="match status" value="1"/>
</dbReference>
<dbReference type="Proteomes" id="UP000237230">
    <property type="component" value="Unassembled WGS sequence"/>
</dbReference>
<dbReference type="GO" id="GO:0005829">
    <property type="term" value="C:cytosol"/>
    <property type="evidence" value="ECO:0007669"/>
    <property type="project" value="TreeGrafter"/>
</dbReference>
<dbReference type="PANTHER" id="PTHR34984">
    <property type="entry name" value="CARBON STORAGE REGULATOR"/>
    <property type="match status" value="1"/>
</dbReference>
<dbReference type="GO" id="GO:0048027">
    <property type="term" value="F:mRNA 5'-UTR binding"/>
    <property type="evidence" value="ECO:0007669"/>
    <property type="project" value="UniProtKB-UniRule"/>
</dbReference>
<organism evidence="6 7">
    <name type="scientific">Pseudomonas putida</name>
    <name type="common">Arthrobacter siderocapsulatus</name>
    <dbReference type="NCBI Taxonomy" id="303"/>
    <lineage>
        <taxon>Bacteria</taxon>
        <taxon>Pseudomonadati</taxon>
        <taxon>Pseudomonadota</taxon>
        <taxon>Gammaproteobacteria</taxon>
        <taxon>Pseudomonadales</taxon>
        <taxon>Pseudomonadaceae</taxon>
        <taxon>Pseudomonas</taxon>
    </lineage>
</organism>
<sequence length="120" mass="12796">MLILSRRVNETLRINADITVTLLGVQGMQARIGIEAPSGVSVHRQEIFDKIQAEGGQLPVTTPGVITDPVDLFIKLNPSGLAEEHLVKSGSSFEDACTRAHYKVFLAGFNAAQGGQHASA</sequence>
<evidence type="ECO:0000313" key="6">
    <source>
        <dbReference type="EMBL" id="POG09401.1"/>
    </source>
</evidence>
<dbReference type="GO" id="GO:0045947">
    <property type="term" value="P:negative regulation of translational initiation"/>
    <property type="evidence" value="ECO:0007669"/>
    <property type="project" value="UniProtKB-UniRule"/>
</dbReference>
<dbReference type="EMBL" id="MINH01000019">
    <property type="protein sequence ID" value="POG09401.1"/>
    <property type="molecule type" value="Genomic_DNA"/>
</dbReference>
<evidence type="ECO:0000256" key="5">
    <source>
        <dbReference type="HAMAP-Rule" id="MF_00167"/>
    </source>
</evidence>
<name>A0A2S3X1D7_PSEPU</name>
<keyword evidence="3 5" id="KW-0694">RNA-binding</keyword>
<dbReference type="GO" id="GO:0006109">
    <property type="term" value="P:regulation of carbohydrate metabolic process"/>
    <property type="evidence" value="ECO:0007669"/>
    <property type="project" value="UniProtKB-UniRule"/>
</dbReference>
<comment type="subunit">
    <text evidence="5">Homodimer; the beta-strands of each monomer intercalate to form a hydrophobic core, while the alpha-helices form wings that extend away from the core.</text>
</comment>
<accession>A0A2S3X1D7</accession>
<keyword evidence="5" id="KW-0678">Repressor</keyword>
<proteinExistence type="inferred from homology"/>
<gene>
    <name evidence="5" type="primary">csrA</name>
    <name evidence="6" type="ORF">BGP84_06525</name>
</gene>
<evidence type="ECO:0000256" key="3">
    <source>
        <dbReference type="ARBA" id="ARBA00022884"/>
    </source>
</evidence>
<dbReference type="PANTHER" id="PTHR34984:SF1">
    <property type="entry name" value="CARBON STORAGE REGULATOR"/>
    <property type="match status" value="1"/>
</dbReference>
<dbReference type="InterPro" id="IPR036107">
    <property type="entry name" value="CsrA_sf"/>
</dbReference>
<evidence type="ECO:0000256" key="2">
    <source>
        <dbReference type="ARBA" id="ARBA00022845"/>
    </source>
</evidence>
<comment type="subcellular location">
    <subcellularLocation>
        <location evidence="5">Cytoplasm</location>
    </subcellularLocation>
</comment>
<reference evidence="6 7" key="1">
    <citation type="submission" date="2016-08" db="EMBL/GenBank/DDBJ databases">
        <authorList>
            <person name="Seilhamer J.J."/>
        </authorList>
    </citation>
    <scope>NUCLEOTIDE SEQUENCE [LARGE SCALE GENOMIC DNA]</scope>
    <source>
        <strain evidence="6 7">KH-21-114</strain>
    </source>
</reference>
<keyword evidence="1 5" id="KW-0963">Cytoplasm</keyword>
<comment type="caution">
    <text evidence="6">The sequence shown here is derived from an EMBL/GenBank/DDBJ whole genome shotgun (WGS) entry which is preliminary data.</text>
</comment>
<dbReference type="AlphaFoldDB" id="A0A2S3X1D7"/>
<protein>
    <recommendedName>
        <fullName evidence="5">Translational regulator CsrA</fullName>
    </recommendedName>
    <alternativeName>
        <fullName evidence="5">Carbon storage regulator</fullName>
    </alternativeName>
</protein>
<comment type="similarity">
    <text evidence="5">Belongs to the CsrA/RsmA family.</text>
</comment>
<dbReference type="NCBIfam" id="TIGR00202">
    <property type="entry name" value="csrA"/>
    <property type="match status" value="1"/>
</dbReference>
<keyword evidence="4 5" id="KW-0010">Activator</keyword>
<dbReference type="Gene3D" id="2.60.40.4380">
    <property type="entry name" value="Translational regulator CsrA"/>
    <property type="match status" value="1"/>
</dbReference>
<evidence type="ECO:0000256" key="1">
    <source>
        <dbReference type="ARBA" id="ARBA00022490"/>
    </source>
</evidence>
<dbReference type="GO" id="GO:0006402">
    <property type="term" value="P:mRNA catabolic process"/>
    <property type="evidence" value="ECO:0007669"/>
    <property type="project" value="InterPro"/>
</dbReference>
<evidence type="ECO:0000256" key="4">
    <source>
        <dbReference type="ARBA" id="ARBA00023159"/>
    </source>
</evidence>
<evidence type="ECO:0000313" key="7">
    <source>
        <dbReference type="Proteomes" id="UP000237230"/>
    </source>
</evidence>
<dbReference type="OrthoDB" id="6897480at2"/>
<reference evidence="6 7" key="2">
    <citation type="submission" date="2018-03" db="EMBL/GenBank/DDBJ databases">
        <title>Draft genome of Pseudomonas putida strain KH-21-114.</title>
        <authorList>
            <person name="Yoshizawa S."/>
            <person name="Khan N.H."/>
            <person name="Nishimura M."/>
            <person name="Chiura H.X."/>
            <person name="Ogura Y."/>
            <person name="Hayashi T."/>
            <person name="Kogure K."/>
        </authorList>
    </citation>
    <scope>NUCLEOTIDE SEQUENCE [LARGE SCALE GENOMIC DNA]</scope>
    <source>
        <strain evidence="6 7">KH-21-114</strain>
    </source>
</reference>
<comment type="function">
    <text evidence="5">A key translational regulator that binds mRNA to regulate translation initiation and/or mRNA stability. Mediates global changes in gene expression, shifting from rapid growth to stress survival by linking envelope stress, the stringent response and the catabolite repression systems. Usually binds in the 5'-UTR; binding at or near the Shine-Dalgarno sequence prevents ribosome-binding, repressing translation, binding elsewhere in the 5'-UTR can activate translation and/or stabilize the mRNA. Its function is antagonized by small RNA(s).</text>
</comment>
<dbReference type="GO" id="GO:0045948">
    <property type="term" value="P:positive regulation of translational initiation"/>
    <property type="evidence" value="ECO:0007669"/>
    <property type="project" value="UniProtKB-UniRule"/>
</dbReference>
<dbReference type="NCBIfam" id="NF002469">
    <property type="entry name" value="PRK01712.1"/>
    <property type="match status" value="1"/>
</dbReference>
<dbReference type="SUPFAM" id="SSF117130">
    <property type="entry name" value="CsrA-like"/>
    <property type="match status" value="1"/>
</dbReference>
<dbReference type="InterPro" id="IPR003751">
    <property type="entry name" value="CsrA"/>
</dbReference>